<feature type="domain" description="Carrier" evidence="4">
    <location>
        <begin position="1624"/>
        <end position="1699"/>
    </location>
</feature>
<keyword evidence="6" id="KW-1185">Reference proteome</keyword>
<dbReference type="InterPro" id="IPR000873">
    <property type="entry name" value="AMP-dep_synth/lig_dom"/>
</dbReference>
<organism evidence="5 6">
    <name type="scientific">Tistrella arctica</name>
    <dbReference type="NCBI Taxonomy" id="3133430"/>
    <lineage>
        <taxon>Bacteria</taxon>
        <taxon>Pseudomonadati</taxon>
        <taxon>Pseudomonadota</taxon>
        <taxon>Alphaproteobacteria</taxon>
        <taxon>Geminicoccales</taxon>
        <taxon>Geminicoccaceae</taxon>
        <taxon>Tistrella</taxon>
    </lineage>
</organism>
<accession>A0ABU9YQA4</accession>
<proteinExistence type="predicted"/>
<dbReference type="PROSITE" id="PS50075">
    <property type="entry name" value="CARRIER"/>
    <property type="match status" value="1"/>
</dbReference>
<dbReference type="Proteomes" id="UP001413721">
    <property type="component" value="Unassembled WGS sequence"/>
</dbReference>
<dbReference type="InterPro" id="IPR013968">
    <property type="entry name" value="PKS_KR"/>
</dbReference>
<evidence type="ECO:0000256" key="3">
    <source>
        <dbReference type="SAM" id="MobiDB-lite"/>
    </source>
</evidence>
<dbReference type="Gene3D" id="1.10.1200.10">
    <property type="entry name" value="ACP-like"/>
    <property type="match status" value="1"/>
</dbReference>
<keyword evidence="1" id="KW-0596">Phosphopantetheine</keyword>
<name>A0ABU9YQA4_9PROT</name>
<protein>
    <submittedName>
        <fullName evidence="5">SDR family NAD(P)-dependent oxidoreductase</fullName>
    </submittedName>
</protein>
<dbReference type="InterPro" id="IPR036736">
    <property type="entry name" value="ACP-like_sf"/>
</dbReference>
<evidence type="ECO:0000313" key="5">
    <source>
        <dbReference type="EMBL" id="MEN2990857.1"/>
    </source>
</evidence>
<dbReference type="Gene3D" id="3.30.300.30">
    <property type="match status" value="2"/>
</dbReference>
<dbReference type="Gene3D" id="3.40.50.12780">
    <property type="entry name" value="N-terminal domain of ligase-like"/>
    <property type="match status" value="2"/>
</dbReference>
<dbReference type="Gene3D" id="3.40.50.720">
    <property type="entry name" value="NAD(P)-binding Rossmann-like Domain"/>
    <property type="match status" value="1"/>
</dbReference>
<dbReference type="InterPro" id="IPR020806">
    <property type="entry name" value="PKS_PP-bd"/>
</dbReference>
<comment type="caution">
    <text evidence="5">The sequence shown here is derived from an EMBL/GenBank/DDBJ whole genome shotgun (WGS) entry which is preliminary data.</text>
</comment>
<dbReference type="InterPro" id="IPR042099">
    <property type="entry name" value="ANL_N_sf"/>
</dbReference>
<dbReference type="SMART" id="SM00823">
    <property type="entry name" value="PKS_PP"/>
    <property type="match status" value="1"/>
</dbReference>
<dbReference type="Pfam" id="PF00550">
    <property type="entry name" value="PP-binding"/>
    <property type="match status" value="1"/>
</dbReference>
<dbReference type="InterPro" id="IPR057326">
    <property type="entry name" value="KR_dom"/>
</dbReference>
<dbReference type="PROSITE" id="PS00012">
    <property type="entry name" value="PHOSPHOPANTETHEINE"/>
    <property type="match status" value="1"/>
</dbReference>
<dbReference type="PANTHER" id="PTHR43201:SF32">
    <property type="entry name" value="2-SUCCINYLBENZOATE--COA LIGASE, CHLOROPLASTIC_PEROXISOMAL"/>
    <property type="match status" value="1"/>
</dbReference>
<dbReference type="SMART" id="SM00822">
    <property type="entry name" value="PKS_KR"/>
    <property type="match status" value="1"/>
</dbReference>
<dbReference type="Pfam" id="PF00501">
    <property type="entry name" value="AMP-binding"/>
    <property type="match status" value="2"/>
</dbReference>
<dbReference type="InterPro" id="IPR009081">
    <property type="entry name" value="PP-bd_ACP"/>
</dbReference>
<sequence>MSGDTADRAALAARLAALDPARRALLERSLAARAPAPQAMRGRPVPTDMAGLVAAILTALPDAAAARSALAARGVGPGHVLGVAGGPPQMRAGAIASILSLGADALVFAADDPAGHVTAALDMAGGQWRVGSDTASDAGHLPWPLSSTADAPPTAPVIPGRLLIADGCRLVTVAVTGRIALLDQAVTAVGLTDDAALAVDAGSDAPDSLSALLWAAATGTTTIDAGDPEQAPAAALAACAGARILAAAPQAVGRLLDAAGGASGPLDRLAVIDFGGTPVPAALIRRLADRLPGVRMLCHYAVMAGAPLAAWTIDPAQITAAAGTAAAGRPLAKGRLRLVDGAGRPVPAGIVGRIEYRAPAGDDAAPDAPADDLPWAATGDAGRRTRDGLLEVTQRPDGGHYHAGRLIMPLAVETHIARLTGIADAHLRWRSSPAGPVLAAAVVASGAPDRAWAAIITHLPRHQRPHIVQLVDHLPLTASGEIDIIALDALPAVDTALLDMAAARLAATGVDVLSAGLNAVPDDIATPEGVAIETLALLPPPPPAAPPPADLAPVTIIRSGAPLPAPIFTRLVDILDHAAGTVPAGMVGVIRDGDGTVDAVSQAAFRQRAQAMAGSLALAGVSAGDRLLLVVADIADYLTGFWAAQILGAVPVPVSVAADWSADDGNAMKLVQVRQLLGRPAVLVDQGQAPAIGAFLRGHEADPDGADPAGTVIDVGAVANGRPVVEAHAADPDAPAILLLTSGSTGAPKAVVQTHRTLIARTTATILHRGYGPADVSLNWMPLDHVGAVVMFHLRDLAAGASQYHAPIDLVLADPLRWPRWMSRLGVTVSWAPNFAFGLVVAALDRADAPPADIDLHRLRVLINAGEAIVPRTARRFISLLEPHGLGPRVMKPEWGMSETCSAVICADGFGLDDTSDDDVAADLGGPVPGTAMRIFEARPQPGAGPASAPLMIGRLQIKGPTVTPGYLANPHANAEAFTPDGWFDTGDLGFVADDGTSGNGGLRITGRSKDSIIVNGRNLHAHEVEAVAEEVPGVAVSWTAAFAHRPPGADTDHLIVTYVPAASGGDDPAPAIRARIARRLGVAPAAVIAVRREDVPKTAIGKIQRARIRAEVEAGRLGNLVAGPAMADTDPTRGAVTLPLHRPVWRPVALRRAARRPVDGAAALVHHAGHGDAAMMIARLRDRLAACAGTRLRLVLAVRGLAAIDQGDPAPDADTAALAAWALSATQETGWLDLRIVDLDPQADAATTEAALAAEAVADDPEAVIAHRGSRRLARRLDPLDLTADTPRPLPIRPGGVYLIAGGLGGVGVEVAELLGRRFGARLLLVSRRDVAGCPVKAARLARLRAAGIEVMTAMADVADKAALSRAVAAARERWGGDHEQGFTLAGVIQMASDGALDAQWDGMADRGALADGDVQAGLKPWLDAKLTGTRNLIDLVAGNREALVLGFGSVNGLFGAPTLAGYAAANAGMAALIAGARLRGHSHAICIDWSMWDGLGLAEGAPEPARLRTRALGYRLIGRNQGLRALLAALALGRPHVVAGVEAGPHDPAAHAVTRCPRPQAPQMRLYPAIDAAAPASAITGHDRFGRAIAVAVRMSGTEGAGDNIGQGGRGPAHAGPASSDPPRGPVEARIAALWCDLLDRTAIGRHENFFEIGGHSLLLARMRARLTPIAGREVGMVELFRHPTIRDLARLVAIEPAEA</sequence>
<feature type="compositionally biased region" description="Gly residues" evidence="3">
    <location>
        <begin position="1602"/>
        <end position="1613"/>
    </location>
</feature>
<dbReference type="SUPFAM" id="SSF47336">
    <property type="entry name" value="ACP-like"/>
    <property type="match status" value="1"/>
</dbReference>
<dbReference type="InterPro" id="IPR045851">
    <property type="entry name" value="AMP-bd_C_sf"/>
</dbReference>
<dbReference type="SUPFAM" id="SSF51735">
    <property type="entry name" value="NAD(P)-binding Rossmann-fold domains"/>
    <property type="match status" value="2"/>
</dbReference>
<dbReference type="InterPro" id="IPR036291">
    <property type="entry name" value="NAD(P)-bd_dom_sf"/>
</dbReference>
<reference evidence="5 6" key="1">
    <citation type="submission" date="2024-03" db="EMBL/GenBank/DDBJ databases">
        <title>High-quality draft genome sequencing of Tistrella sp. BH-R2-4.</title>
        <authorList>
            <person name="Dong C."/>
        </authorList>
    </citation>
    <scope>NUCLEOTIDE SEQUENCE [LARGE SCALE GENOMIC DNA]</scope>
    <source>
        <strain evidence="5 6">BH-R2-4</strain>
    </source>
</reference>
<evidence type="ECO:0000259" key="4">
    <source>
        <dbReference type="PROSITE" id="PS50075"/>
    </source>
</evidence>
<evidence type="ECO:0000313" key="6">
    <source>
        <dbReference type="Proteomes" id="UP001413721"/>
    </source>
</evidence>
<feature type="region of interest" description="Disordered" evidence="3">
    <location>
        <begin position="1602"/>
        <end position="1628"/>
    </location>
</feature>
<dbReference type="EMBL" id="JBBKTW010000008">
    <property type="protein sequence ID" value="MEN2990857.1"/>
    <property type="molecule type" value="Genomic_DNA"/>
</dbReference>
<dbReference type="RefSeq" id="WP_345938235.1">
    <property type="nucleotide sequence ID" value="NZ_JBBKTW010000008.1"/>
</dbReference>
<evidence type="ECO:0000256" key="1">
    <source>
        <dbReference type="ARBA" id="ARBA00022450"/>
    </source>
</evidence>
<dbReference type="Pfam" id="PF08659">
    <property type="entry name" value="KR"/>
    <property type="match status" value="1"/>
</dbReference>
<dbReference type="InterPro" id="IPR006162">
    <property type="entry name" value="Ppantetheine_attach_site"/>
</dbReference>
<gene>
    <name evidence="5" type="ORF">WG926_21255</name>
</gene>
<dbReference type="SUPFAM" id="SSF56801">
    <property type="entry name" value="Acetyl-CoA synthetase-like"/>
    <property type="match status" value="2"/>
</dbReference>
<dbReference type="InterPro" id="IPR020845">
    <property type="entry name" value="AMP-binding_CS"/>
</dbReference>
<dbReference type="PROSITE" id="PS00455">
    <property type="entry name" value="AMP_BINDING"/>
    <property type="match status" value="1"/>
</dbReference>
<evidence type="ECO:0000256" key="2">
    <source>
        <dbReference type="ARBA" id="ARBA00022553"/>
    </source>
</evidence>
<dbReference type="PANTHER" id="PTHR43201">
    <property type="entry name" value="ACYL-COA SYNTHETASE"/>
    <property type="match status" value="1"/>
</dbReference>
<keyword evidence="2" id="KW-0597">Phosphoprotein</keyword>